<evidence type="ECO:0008006" key="4">
    <source>
        <dbReference type="Google" id="ProtNLM"/>
    </source>
</evidence>
<feature type="region of interest" description="Disordered" evidence="1">
    <location>
        <begin position="1"/>
        <end position="48"/>
    </location>
</feature>
<comment type="caution">
    <text evidence="2">The sequence shown here is derived from an EMBL/GenBank/DDBJ whole genome shotgun (WGS) entry which is preliminary data.</text>
</comment>
<proteinExistence type="predicted"/>
<feature type="region of interest" description="Disordered" evidence="1">
    <location>
        <begin position="257"/>
        <end position="284"/>
    </location>
</feature>
<feature type="region of interest" description="Disordered" evidence="1">
    <location>
        <begin position="225"/>
        <end position="245"/>
    </location>
</feature>
<dbReference type="EMBL" id="JALLAZ020001765">
    <property type="protein sequence ID" value="KAL3764755.1"/>
    <property type="molecule type" value="Genomic_DNA"/>
</dbReference>
<dbReference type="Proteomes" id="UP001530315">
    <property type="component" value="Unassembled WGS sequence"/>
</dbReference>
<name>A0ABD3ML21_9STRA</name>
<keyword evidence="3" id="KW-1185">Reference proteome</keyword>
<feature type="compositionally biased region" description="Basic and acidic residues" evidence="1">
    <location>
        <begin position="233"/>
        <end position="244"/>
    </location>
</feature>
<protein>
    <recommendedName>
        <fullName evidence="4">GRAM domain-containing protein</fullName>
    </recommendedName>
</protein>
<organism evidence="2 3">
    <name type="scientific">Stephanodiscus triporus</name>
    <dbReference type="NCBI Taxonomy" id="2934178"/>
    <lineage>
        <taxon>Eukaryota</taxon>
        <taxon>Sar</taxon>
        <taxon>Stramenopiles</taxon>
        <taxon>Ochrophyta</taxon>
        <taxon>Bacillariophyta</taxon>
        <taxon>Coscinodiscophyceae</taxon>
        <taxon>Thalassiosirophycidae</taxon>
        <taxon>Stephanodiscales</taxon>
        <taxon>Stephanodiscaceae</taxon>
        <taxon>Stephanodiscus</taxon>
    </lineage>
</organism>
<evidence type="ECO:0000313" key="3">
    <source>
        <dbReference type="Proteomes" id="UP001530315"/>
    </source>
</evidence>
<sequence length="284" mass="30365">MSEPATSDSIPPAPSAAAAADDEPQSQAQEEATAAAKPTIARGKSSLSMRRLSLSSTGRSIRQRSSEIFAWTLKMFQSTSGQAGASVEMLRGDSGSDFEGYATVHRGGGTGSSLDSIFNPCSCLKRKEGPRFLLIKGYHCFVFDDEGGTSPKYAIELIHRRAVVQPKHASIIPRVPHPGTTHESTYTTVHLETSLGDVEYRMTFAGDPDSVDALARRFRDAVSTASVEASTDQARKRLGHEGLSNKRASLRFAQTVGATKAKEQPEAPVSPGEIMAGMPSMGYN</sequence>
<reference evidence="2 3" key="1">
    <citation type="submission" date="2024-10" db="EMBL/GenBank/DDBJ databases">
        <title>Updated reference genomes for cyclostephanoid diatoms.</title>
        <authorList>
            <person name="Roberts W.R."/>
            <person name="Alverson A.J."/>
        </authorList>
    </citation>
    <scope>NUCLEOTIDE SEQUENCE [LARGE SCALE GENOMIC DNA]</scope>
    <source>
        <strain evidence="2 3">AJA276-08</strain>
    </source>
</reference>
<gene>
    <name evidence="2" type="ORF">ACHAW5_006626</name>
</gene>
<accession>A0ABD3ML21</accession>
<feature type="compositionally biased region" description="Low complexity" evidence="1">
    <location>
        <begin position="1"/>
        <end position="36"/>
    </location>
</feature>
<evidence type="ECO:0000313" key="2">
    <source>
        <dbReference type="EMBL" id="KAL3764755.1"/>
    </source>
</evidence>
<evidence type="ECO:0000256" key="1">
    <source>
        <dbReference type="SAM" id="MobiDB-lite"/>
    </source>
</evidence>
<dbReference type="AlphaFoldDB" id="A0ABD3ML21"/>